<dbReference type="PROSITE" id="PS00107">
    <property type="entry name" value="PROTEIN_KINASE_ATP"/>
    <property type="match status" value="1"/>
</dbReference>
<name>A0A368QKY2_SETIT</name>
<keyword evidence="1 9" id="KW-0723">Serine/threonine-protein kinase</keyword>
<evidence type="ECO:0000256" key="10">
    <source>
        <dbReference type="SAM" id="Coils"/>
    </source>
</evidence>
<keyword evidence="5" id="KW-0418">Kinase</keyword>
<dbReference type="InterPro" id="IPR011009">
    <property type="entry name" value="Kinase-like_dom_sf"/>
</dbReference>
<dbReference type="GO" id="GO:0007166">
    <property type="term" value="P:cell surface receptor signaling pathway"/>
    <property type="evidence" value="ECO:0007669"/>
    <property type="project" value="InterPro"/>
</dbReference>
<evidence type="ECO:0000256" key="1">
    <source>
        <dbReference type="ARBA" id="ARBA00022527"/>
    </source>
</evidence>
<feature type="transmembrane region" description="Helical" evidence="11">
    <location>
        <begin position="57"/>
        <end position="79"/>
    </location>
</feature>
<protein>
    <recommendedName>
        <fullName evidence="12">Protein kinase domain-containing protein</fullName>
    </recommendedName>
</protein>
<keyword evidence="11" id="KW-1133">Transmembrane helix</keyword>
<keyword evidence="7" id="KW-1015">Disulfide bond</keyword>
<keyword evidence="11" id="KW-0812">Transmembrane</keyword>
<dbReference type="SUPFAM" id="SSF57196">
    <property type="entry name" value="EGF/Laminin"/>
    <property type="match status" value="1"/>
</dbReference>
<dbReference type="Gene3D" id="1.10.510.10">
    <property type="entry name" value="Transferase(Phosphotransferase) domain 1"/>
    <property type="match status" value="1"/>
</dbReference>
<dbReference type="Pfam" id="PF07714">
    <property type="entry name" value="PK_Tyr_Ser-Thr"/>
    <property type="match status" value="1"/>
</dbReference>
<comment type="similarity">
    <text evidence="9">Belongs to the protein kinase superfamily.</text>
</comment>
<reference evidence="13" key="1">
    <citation type="journal article" date="2012" name="Nat. Biotechnol.">
        <title>Reference genome sequence of the model plant Setaria.</title>
        <authorList>
            <person name="Bennetzen J.L."/>
            <person name="Schmutz J."/>
            <person name="Wang H."/>
            <person name="Percifield R."/>
            <person name="Hawkins J."/>
            <person name="Pontaroli A.C."/>
            <person name="Estep M."/>
            <person name="Feng L."/>
            <person name="Vaughn J.N."/>
            <person name="Grimwood J."/>
            <person name="Jenkins J."/>
            <person name="Barry K."/>
            <person name="Lindquist E."/>
            <person name="Hellsten U."/>
            <person name="Deshpande S."/>
            <person name="Wang X."/>
            <person name="Wu X."/>
            <person name="Mitros T."/>
            <person name="Triplett J."/>
            <person name="Yang X."/>
            <person name="Ye C.Y."/>
            <person name="Mauro-Herrera M."/>
            <person name="Wang L."/>
            <person name="Li P."/>
            <person name="Sharma M."/>
            <person name="Sharma R."/>
            <person name="Ronald P.C."/>
            <person name="Panaud O."/>
            <person name="Kellogg E.A."/>
            <person name="Brutnell T.P."/>
            <person name="Doust A.N."/>
            <person name="Tuskan G.A."/>
            <person name="Rokhsar D."/>
            <person name="Devos K.M."/>
        </authorList>
    </citation>
    <scope>NUCLEOTIDE SEQUENCE [LARGE SCALE GENOMIC DNA]</scope>
    <source>
        <strain evidence="13">Yugu1</strain>
    </source>
</reference>
<dbReference type="OrthoDB" id="668183at2759"/>
<dbReference type="FunFam" id="3.30.200.20:FF:000337">
    <property type="entry name" value="Wall-associated receptor kinase 3"/>
    <property type="match status" value="1"/>
</dbReference>
<dbReference type="GO" id="GO:0005509">
    <property type="term" value="F:calcium ion binding"/>
    <property type="evidence" value="ECO:0007669"/>
    <property type="project" value="InterPro"/>
</dbReference>
<feature type="domain" description="Protein kinase" evidence="12">
    <location>
        <begin position="122"/>
        <end position="392"/>
    </location>
</feature>
<dbReference type="InterPro" id="IPR017441">
    <property type="entry name" value="Protein_kinase_ATP_BS"/>
</dbReference>
<dbReference type="SUPFAM" id="SSF56112">
    <property type="entry name" value="Protein kinase-like (PK-like)"/>
    <property type="match status" value="1"/>
</dbReference>
<evidence type="ECO:0000256" key="11">
    <source>
        <dbReference type="SAM" id="Phobius"/>
    </source>
</evidence>
<sequence>MIHADIDECTRLEEFPCHGVCKDTEGSYQCMCGLGYESDGDPKENSCHPRLSGSAKLLIGVTVGIFSTVVVLLATWLTSKHKELKAKKRELEALERKNGSEELQNVKTLTLFTKEELDKITDDYSSPLGHGGFGKVHKGILPDKTEVAVKASIKVTEYTRDEFVREVGIQSRMMHRNILRLLGCCLRVDVPLLVYEYAAKGSLEDILHGKENQQLEPLTLRSRLDIAIGSGQGLAYMHSYTENGIQHADVKPGNILLDRGLIPKISDFGLSKIFMAGKDYTMNVIGCLPYMDPVYKETGRLTPKSDVYSFGVVLLELISRKPVGYGESSLVKQFKRVYEQDKSGRVLFDKDIATEEDIPILDEIGRLAMECLEEKVEERPAMVSVASALVMLKDSWGKQ</sequence>
<keyword evidence="3" id="KW-0808">Transferase</keyword>
<dbReference type="SMART" id="SM00179">
    <property type="entry name" value="EGF_CA"/>
    <property type="match status" value="1"/>
</dbReference>
<keyword evidence="11" id="KW-0472">Membrane</keyword>
<dbReference type="GO" id="GO:0005524">
    <property type="term" value="F:ATP binding"/>
    <property type="evidence" value="ECO:0007669"/>
    <property type="project" value="UniProtKB-UniRule"/>
</dbReference>
<dbReference type="EMBL" id="CM003530">
    <property type="protein sequence ID" value="RCV18639.1"/>
    <property type="molecule type" value="Genomic_DNA"/>
</dbReference>
<evidence type="ECO:0000256" key="3">
    <source>
        <dbReference type="ARBA" id="ARBA00022679"/>
    </source>
</evidence>
<evidence type="ECO:0000256" key="7">
    <source>
        <dbReference type="ARBA" id="ARBA00023157"/>
    </source>
</evidence>
<dbReference type="PROSITE" id="PS00010">
    <property type="entry name" value="ASX_HYDROXYL"/>
    <property type="match status" value="1"/>
</dbReference>
<dbReference type="InterPro" id="IPR008271">
    <property type="entry name" value="Ser/Thr_kinase_AS"/>
</dbReference>
<evidence type="ECO:0000313" key="13">
    <source>
        <dbReference type="EMBL" id="RCV18639.1"/>
    </source>
</evidence>
<dbReference type="AlphaFoldDB" id="A0A368QKY2"/>
<dbReference type="InterPro" id="IPR000719">
    <property type="entry name" value="Prot_kinase_dom"/>
</dbReference>
<dbReference type="InterPro" id="IPR001245">
    <property type="entry name" value="Ser-Thr/Tyr_kinase_cat_dom"/>
</dbReference>
<evidence type="ECO:0000256" key="6">
    <source>
        <dbReference type="ARBA" id="ARBA00022840"/>
    </source>
</evidence>
<evidence type="ECO:0000256" key="8">
    <source>
        <dbReference type="PROSITE-ProRule" id="PRU10141"/>
    </source>
</evidence>
<keyword evidence="10" id="KW-0175">Coiled coil</keyword>
<proteinExistence type="inferred from homology"/>
<dbReference type="PROSITE" id="PS00108">
    <property type="entry name" value="PROTEIN_KINASE_ST"/>
    <property type="match status" value="1"/>
</dbReference>
<keyword evidence="4 8" id="KW-0547">Nucleotide-binding</keyword>
<dbReference type="InterPro" id="IPR045274">
    <property type="entry name" value="WAK-like"/>
</dbReference>
<dbReference type="Gene3D" id="2.10.25.10">
    <property type="entry name" value="Laminin"/>
    <property type="match status" value="1"/>
</dbReference>
<feature type="coiled-coil region" evidence="10">
    <location>
        <begin position="77"/>
        <end position="104"/>
    </location>
</feature>
<dbReference type="InterPro" id="IPR001881">
    <property type="entry name" value="EGF-like_Ca-bd_dom"/>
</dbReference>
<reference evidence="13" key="2">
    <citation type="submission" date="2015-07" db="EMBL/GenBank/DDBJ databases">
        <authorList>
            <person name="Noorani M."/>
        </authorList>
    </citation>
    <scope>NUCLEOTIDE SEQUENCE</scope>
    <source>
        <strain evidence="13">Yugu1</strain>
    </source>
</reference>
<evidence type="ECO:0000256" key="2">
    <source>
        <dbReference type="ARBA" id="ARBA00022536"/>
    </source>
</evidence>
<evidence type="ECO:0000256" key="9">
    <source>
        <dbReference type="RuleBase" id="RU000304"/>
    </source>
</evidence>
<keyword evidence="6 8" id="KW-0067">ATP-binding</keyword>
<keyword evidence="2" id="KW-0245">EGF-like domain</keyword>
<dbReference type="Gene3D" id="3.30.200.20">
    <property type="entry name" value="Phosphorylase Kinase, domain 1"/>
    <property type="match status" value="1"/>
</dbReference>
<dbReference type="Pfam" id="PF07645">
    <property type="entry name" value="EGF_CA"/>
    <property type="match status" value="1"/>
</dbReference>
<accession>A0A368QKY2</accession>
<feature type="binding site" evidence="8">
    <location>
        <position position="150"/>
    </location>
    <ligand>
        <name>ATP</name>
        <dbReference type="ChEBI" id="CHEBI:30616"/>
    </ligand>
</feature>
<dbReference type="PANTHER" id="PTHR27005">
    <property type="entry name" value="WALL-ASSOCIATED RECEPTOR KINASE-LIKE 21"/>
    <property type="match status" value="1"/>
</dbReference>
<evidence type="ECO:0000259" key="12">
    <source>
        <dbReference type="PROSITE" id="PS50011"/>
    </source>
</evidence>
<evidence type="ECO:0000256" key="5">
    <source>
        <dbReference type="ARBA" id="ARBA00022777"/>
    </source>
</evidence>
<dbReference type="SMART" id="SM00220">
    <property type="entry name" value="S_TKc"/>
    <property type="match status" value="1"/>
</dbReference>
<gene>
    <name evidence="13" type="ORF">SETIT_3G318100v2</name>
</gene>
<organism evidence="13">
    <name type="scientific">Setaria italica</name>
    <name type="common">Foxtail millet</name>
    <name type="synonym">Panicum italicum</name>
    <dbReference type="NCBI Taxonomy" id="4555"/>
    <lineage>
        <taxon>Eukaryota</taxon>
        <taxon>Viridiplantae</taxon>
        <taxon>Streptophyta</taxon>
        <taxon>Embryophyta</taxon>
        <taxon>Tracheophyta</taxon>
        <taxon>Spermatophyta</taxon>
        <taxon>Magnoliopsida</taxon>
        <taxon>Liliopsida</taxon>
        <taxon>Poales</taxon>
        <taxon>Poaceae</taxon>
        <taxon>PACMAD clade</taxon>
        <taxon>Panicoideae</taxon>
        <taxon>Panicodae</taxon>
        <taxon>Paniceae</taxon>
        <taxon>Cenchrinae</taxon>
        <taxon>Setaria</taxon>
    </lineage>
</organism>
<dbReference type="PROSITE" id="PS50011">
    <property type="entry name" value="PROTEIN_KINASE_DOM"/>
    <property type="match status" value="1"/>
</dbReference>
<dbReference type="InterPro" id="IPR049883">
    <property type="entry name" value="NOTCH1_EGF-like"/>
</dbReference>
<dbReference type="GO" id="GO:0004674">
    <property type="term" value="F:protein serine/threonine kinase activity"/>
    <property type="evidence" value="ECO:0007669"/>
    <property type="project" value="UniProtKB-KW"/>
</dbReference>
<dbReference type="InterPro" id="IPR000152">
    <property type="entry name" value="EGF-type_Asp/Asn_hydroxyl_site"/>
</dbReference>
<dbReference type="InterPro" id="IPR018097">
    <property type="entry name" value="EGF_Ca-bd_CS"/>
</dbReference>
<evidence type="ECO:0000256" key="4">
    <source>
        <dbReference type="ARBA" id="ARBA00022741"/>
    </source>
</evidence>
<dbReference type="PROSITE" id="PS01187">
    <property type="entry name" value="EGF_CA"/>
    <property type="match status" value="1"/>
</dbReference>
<dbReference type="CDD" id="cd00054">
    <property type="entry name" value="EGF_CA"/>
    <property type="match status" value="1"/>
</dbReference>
<dbReference type="PANTHER" id="PTHR27005:SF145">
    <property type="entry name" value="OS10G0142600 PROTEIN"/>
    <property type="match status" value="1"/>
</dbReference>